<dbReference type="RefSeq" id="WP_332865827.1">
    <property type="nucleotide sequence ID" value="NZ_JBAFSM010000027.1"/>
</dbReference>
<organism evidence="2 3">
    <name type="scientific">Pannus brasiliensis CCIBt3594</name>
    <dbReference type="NCBI Taxonomy" id="1427578"/>
    <lineage>
        <taxon>Bacteria</taxon>
        <taxon>Bacillati</taxon>
        <taxon>Cyanobacteriota</taxon>
        <taxon>Cyanophyceae</taxon>
        <taxon>Oscillatoriophycideae</taxon>
        <taxon>Chroococcales</taxon>
        <taxon>Microcystaceae</taxon>
        <taxon>Pannus</taxon>
    </lineage>
</organism>
<evidence type="ECO:0000313" key="3">
    <source>
        <dbReference type="Proteomes" id="UP001328733"/>
    </source>
</evidence>
<keyword evidence="3" id="KW-1185">Reference proteome</keyword>
<dbReference type="InterPro" id="IPR018719">
    <property type="entry name" value="DUF2243_membrane"/>
</dbReference>
<reference evidence="2 3" key="1">
    <citation type="submission" date="2024-01" db="EMBL/GenBank/DDBJ databases">
        <title>Genomic insights into the taxonomy and metabolism of the cyanobacterium Pannus brasiliensis CCIBt3594.</title>
        <authorList>
            <person name="Machado M."/>
            <person name="Botero N.B."/>
            <person name="Andreote A.P.D."/>
            <person name="Feitosa A.M.T."/>
            <person name="Popin R."/>
            <person name="Sivonen K."/>
            <person name="Fiore M.F."/>
        </authorList>
    </citation>
    <scope>NUCLEOTIDE SEQUENCE [LARGE SCALE GENOMIC DNA]</scope>
    <source>
        <strain evidence="2 3">CCIBt3594</strain>
    </source>
</reference>
<name>A0AAW9QWA8_9CHRO</name>
<accession>A0AAW9QWA8</accession>
<keyword evidence="1" id="KW-0472">Membrane</keyword>
<dbReference type="AlphaFoldDB" id="A0AAW9QWA8"/>
<evidence type="ECO:0000313" key="2">
    <source>
        <dbReference type="EMBL" id="MEG3438346.1"/>
    </source>
</evidence>
<dbReference type="EMBL" id="JBAFSM010000027">
    <property type="protein sequence ID" value="MEG3438346.1"/>
    <property type="molecule type" value="Genomic_DNA"/>
</dbReference>
<feature type="transmembrane region" description="Helical" evidence="1">
    <location>
        <begin position="94"/>
        <end position="111"/>
    </location>
</feature>
<dbReference type="Proteomes" id="UP001328733">
    <property type="component" value="Unassembled WGS sequence"/>
</dbReference>
<gene>
    <name evidence="2" type="ORF">V0288_14545</name>
</gene>
<sequence>MTTPIESDRTYRPLIVAAFLIGVGQGGFFDGIVFHQLLQWHPLFSEVRSTVTIADLEIDTLGDGLFHLFDRIVTAIGIGYLWRVCRDRLSPLSTPVFLGSLAIGAGTFNVVEGILDHHLLGIHHVKPGPYQLFWDLGFLAIGFVAIVAGWSIVRQFSKR</sequence>
<feature type="transmembrane region" description="Helical" evidence="1">
    <location>
        <begin position="131"/>
        <end position="153"/>
    </location>
</feature>
<feature type="transmembrane region" description="Helical" evidence="1">
    <location>
        <begin position="14"/>
        <end position="38"/>
    </location>
</feature>
<comment type="caution">
    <text evidence="2">The sequence shown here is derived from an EMBL/GenBank/DDBJ whole genome shotgun (WGS) entry which is preliminary data.</text>
</comment>
<evidence type="ECO:0000256" key="1">
    <source>
        <dbReference type="SAM" id="Phobius"/>
    </source>
</evidence>
<keyword evidence="1" id="KW-1133">Transmembrane helix</keyword>
<protein>
    <submittedName>
        <fullName evidence="2">DUF2243 domain-containing protein</fullName>
    </submittedName>
</protein>
<feature type="transmembrane region" description="Helical" evidence="1">
    <location>
        <begin position="64"/>
        <end position="82"/>
    </location>
</feature>
<keyword evidence="1" id="KW-0812">Transmembrane</keyword>
<dbReference type="Pfam" id="PF10002">
    <property type="entry name" value="DUF2243"/>
    <property type="match status" value="1"/>
</dbReference>
<proteinExistence type="predicted"/>